<comment type="caution">
    <text evidence="1">The sequence shown here is derived from an EMBL/GenBank/DDBJ whole genome shotgun (WGS) entry which is preliminary data.</text>
</comment>
<sequence length="240" mass="26857">MKSSELRGVSTPKLRVLRPVLEAWIEAVHRYRKLQGHDDAPWWFNERASLSTLAGAVWTLPNWATLEEYATTKKGVMPEDKVDEGGPSPERNGRCDLLILGKSTNFAVEAKQAWQSIGSRSSGVANIHKAMRMAWHDAGDLHLDEGEHRLAATFVVPYVPKKDVVGSHPHEVVQRWLKSKPFNIDRRSPAALAYLFPKDVENLGAKDEDKGGYFPGVVLVIEHRQRGNRFTSKRKAGDGS</sequence>
<dbReference type="RefSeq" id="WP_404630095.1">
    <property type="nucleotide sequence ID" value="NZ_JADIKM010000001.1"/>
</dbReference>
<dbReference type="Proteomes" id="UP001620460">
    <property type="component" value="Unassembled WGS sequence"/>
</dbReference>
<gene>
    <name evidence="1" type="ORF">ISP17_03335</name>
</gene>
<dbReference type="EMBL" id="JADIKM010000001">
    <property type="protein sequence ID" value="MFK2902982.1"/>
    <property type="molecule type" value="Genomic_DNA"/>
</dbReference>
<evidence type="ECO:0000313" key="1">
    <source>
        <dbReference type="EMBL" id="MFK2902982.1"/>
    </source>
</evidence>
<name>A0ABW8JPE1_9GAMM</name>
<accession>A0ABW8JPE1</accession>
<protein>
    <submittedName>
        <fullName evidence="1">Uncharacterized protein</fullName>
    </submittedName>
</protein>
<keyword evidence="2" id="KW-1185">Reference proteome</keyword>
<proteinExistence type="predicted"/>
<reference evidence="1 2" key="1">
    <citation type="submission" date="2020-10" db="EMBL/GenBank/DDBJ databases">
        <title>Phylogeny of dyella-like bacteria.</title>
        <authorList>
            <person name="Fu J."/>
        </authorList>
    </citation>
    <scope>NUCLEOTIDE SEQUENCE [LARGE SCALE GENOMIC DNA]</scope>
    <source>
        <strain evidence="1 2">Gsoil3046</strain>
    </source>
</reference>
<evidence type="ECO:0000313" key="2">
    <source>
        <dbReference type="Proteomes" id="UP001620460"/>
    </source>
</evidence>
<organism evidence="1 2">
    <name type="scientific">Dyella ginsengisoli</name>
    <dbReference type="NCBI Taxonomy" id="363848"/>
    <lineage>
        <taxon>Bacteria</taxon>
        <taxon>Pseudomonadati</taxon>
        <taxon>Pseudomonadota</taxon>
        <taxon>Gammaproteobacteria</taxon>
        <taxon>Lysobacterales</taxon>
        <taxon>Rhodanobacteraceae</taxon>
        <taxon>Dyella</taxon>
    </lineage>
</organism>